<comment type="caution">
    <text evidence="3">The sequence shown here is derived from an EMBL/GenBank/DDBJ whole genome shotgun (WGS) entry which is preliminary data.</text>
</comment>
<accession>A0A4R8S1W2</accession>
<gene>
    <name evidence="3" type="ORF">DE4585_04617</name>
</gene>
<dbReference type="Proteomes" id="UP000295117">
    <property type="component" value="Unassembled WGS sequence"/>
</dbReference>
<feature type="region of interest" description="Disordered" evidence="1">
    <location>
        <begin position="26"/>
        <end position="51"/>
    </location>
</feature>
<feature type="chain" id="PRO_5020671945" description="DUF3558 domain-containing protein" evidence="2">
    <location>
        <begin position="27"/>
        <end position="195"/>
    </location>
</feature>
<evidence type="ECO:0000313" key="3">
    <source>
        <dbReference type="EMBL" id="TDZ78780.1"/>
    </source>
</evidence>
<dbReference type="Pfam" id="PF12079">
    <property type="entry name" value="DUF3558"/>
    <property type="match status" value="1"/>
</dbReference>
<feature type="signal peptide" evidence="2">
    <location>
        <begin position="1"/>
        <end position="26"/>
    </location>
</feature>
<evidence type="ECO:0008006" key="5">
    <source>
        <dbReference type="Google" id="ProtNLM"/>
    </source>
</evidence>
<evidence type="ECO:0000313" key="4">
    <source>
        <dbReference type="Proteomes" id="UP000295117"/>
    </source>
</evidence>
<sequence length="195" mass="20613" precursor="true">MVSMTLQRRMITAAVLVVGVAGTACGSGKSEEAPSISTSPSSSPTLANSGYEPFTPQIDPCSLIRPEELVRQGLAPLTGTAEQDNSGMQTCRYQDVAHSFVATVTLFNHRGLADSYRDLKLRTIESEGVRVLVLTDEAAKCGADLVDSASVVQFDFEPTAEAVAAAALPPTQTWCDLSAPTIVEAGKRLGWAKPK</sequence>
<dbReference type="EMBL" id="PECH01000009">
    <property type="protein sequence ID" value="TDZ78780.1"/>
    <property type="molecule type" value="Genomic_DNA"/>
</dbReference>
<feature type="compositionally biased region" description="Low complexity" evidence="1">
    <location>
        <begin position="34"/>
        <end position="45"/>
    </location>
</feature>
<evidence type="ECO:0000256" key="2">
    <source>
        <dbReference type="SAM" id="SignalP"/>
    </source>
</evidence>
<organism evidence="3 4">
    <name type="scientific">Mycobacteroides salmoniphilum</name>
    <dbReference type="NCBI Taxonomy" id="404941"/>
    <lineage>
        <taxon>Bacteria</taxon>
        <taxon>Bacillati</taxon>
        <taxon>Actinomycetota</taxon>
        <taxon>Actinomycetes</taxon>
        <taxon>Mycobacteriales</taxon>
        <taxon>Mycobacteriaceae</taxon>
        <taxon>Mycobacteroides</taxon>
    </lineage>
</organism>
<reference evidence="3 4" key="1">
    <citation type="journal article" date="2019" name="Sci. Rep.">
        <title>Extended insight into the Mycobacterium chelonae-abscessus complex through whole genome sequencing of Mycobacterium salmoniphilum outbreak and Mycobacterium salmoniphilum-like strains.</title>
        <authorList>
            <person name="Behra P.R.K."/>
            <person name="Das S."/>
            <person name="Pettersson B.M.F."/>
            <person name="Shirreff L."/>
            <person name="DuCote T."/>
            <person name="Jacobsson K.G."/>
            <person name="Ennis D.G."/>
            <person name="Kirsebom L.A."/>
        </authorList>
    </citation>
    <scope>NUCLEOTIDE SEQUENCE [LARGE SCALE GENOMIC DNA]</scope>
    <source>
        <strain evidence="3 4">DE 4585</strain>
    </source>
</reference>
<name>A0A4R8S1W2_9MYCO</name>
<keyword evidence="2" id="KW-0732">Signal</keyword>
<dbReference type="InterPro" id="IPR024520">
    <property type="entry name" value="DUF3558"/>
</dbReference>
<dbReference type="AlphaFoldDB" id="A0A4R8S1W2"/>
<proteinExistence type="predicted"/>
<protein>
    <recommendedName>
        <fullName evidence="5">DUF3558 domain-containing protein</fullName>
    </recommendedName>
</protein>
<evidence type="ECO:0000256" key="1">
    <source>
        <dbReference type="SAM" id="MobiDB-lite"/>
    </source>
</evidence>